<evidence type="ECO:0008006" key="3">
    <source>
        <dbReference type="Google" id="ProtNLM"/>
    </source>
</evidence>
<evidence type="ECO:0000313" key="1">
    <source>
        <dbReference type="EMBL" id="PVX77194.1"/>
    </source>
</evidence>
<reference evidence="1 2" key="1">
    <citation type="submission" date="2018-05" db="EMBL/GenBank/DDBJ databases">
        <title>Genomic Encyclopedia of Type Strains, Phase IV (KMG-V): Genome sequencing to study the core and pangenomes of soil and plant-associated prokaryotes.</title>
        <authorList>
            <person name="Whitman W."/>
        </authorList>
    </citation>
    <scope>NUCLEOTIDE SEQUENCE [LARGE SCALE GENOMIC DNA]</scope>
    <source>
        <strain evidence="1 2">SCZa-39</strain>
    </source>
</reference>
<keyword evidence="2" id="KW-1185">Reference proteome</keyword>
<evidence type="ECO:0000313" key="2">
    <source>
        <dbReference type="Proteomes" id="UP000245712"/>
    </source>
</evidence>
<dbReference type="EMBL" id="QEOB01000015">
    <property type="protein sequence ID" value="PVX77194.1"/>
    <property type="molecule type" value="Genomic_DNA"/>
</dbReference>
<sequence length="66" mass="7640">MSLVLSVRAELNARKGEWPAICKRTGLSYWWLIKYAQGRIDNPGVLKLEKLMEHFESNPREHTEAA</sequence>
<dbReference type="RefSeq" id="WP_116613122.1">
    <property type="nucleotide sequence ID" value="NZ_QEOB01000015.1"/>
</dbReference>
<dbReference type="Proteomes" id="UP000245712">
    <property type="component" value="Unassembled WGS sequence"/>
</dbReference>
<protein>
    <recommendedName>
        <fullName evidence="3">YdaS antitoxin of YdaST toxin-antitoxin system</fullName>
    </recommendedName>
</protein>
<accession>A0ABX5KIF9</accession>
<organism evidence="1 2">
    <name type="scientific">Paraburkholderia unamae</name>
    <dbReference type="NCBI Taxonomy" id="219649"/>
    <lineage>
        <taxon>Bacteria</taxon>
        <taxon>Pseudomonadati</taxon>
        <taxon>Pseudomonadota</taxon>
        <taxon>Betaproteobacteria</taxon>
        <taxon>Burkholderiales</taxon>
        <taxon>Burkholderiaceae</taxon>
        <taxon>Paraburkholderia</taxon>
    </lineage>
</organism>
<proteinExistence type="predicted"/>
<gene>
    <name evidence="1" type="ORF">C7402_115253</name>
</gene>
<name>A0ABX5KIF9_9BURK</name>
<comment type="caution">
    <text evidence="1">The sequence shown here is derived from an EMBL/GenBank/DDBJ whole genome shotgun (WGS) entry which is preliminary data.</text>
</comment>